<evidence type="ECO:0000256" key="6">
    <source>
        <dbReference type="ARBA" id="ARBA00022946"/>
    </source>
</evidence>
<dbReference type="Pfam" id="PF02285">
    <property type="entry name" value="COX8"/>
    <property type="match status" value="1"/>
</dbReference>
<dbReference type="AlphaFoldDB" id="A0AAD1WR83"/>
<dbReference type="InterPro" id="IPR036548">
    <property type="entry name" value="Cyt_c_oxidase_su8_sf"/>
</dbReference>
<evidence type="ECO:0000256" key="4">
    <source>
        <dbReference type="ARBA" id="ARBA00022692"/>
    </source>
</evidence>
<keyword evidence="6" id="KW-0809">Transit peptide</keyword>
<keyword evidence="12" id="KW-1185">Reference proteome</keyword>
<evidence type="ECO:0000256" key="3">
    <source>
        <dbReference type="ARBA" id="ARBA00010117"/>
    </source>
</evidence>
<sequence length="66" mass="7257">MSASLTRLFRIPSLAQVTARRGIASKPARSPMSSTESMIGFTTFVVCFLAPSGWVLSNMEAYKKRD</sequence>
<dbReference type="FunFam" id="4.10.81.10:FF:000001">
    <property type="entry name" value="Cytochrome c oxidase subunit 8B, mitochondrial"/>
    <property type="match status" value="1"/>
</dbReference>
<comment type="similarity">
    <text evidence="3">Belongs to the cytochrome c oxidase VIII family.</text>
</comment>
<keyword evidence="8" id="KW-0496">Mitochondrion</keyword>
<evidence type="ECO:0000256" key="9">
    <source>
        <dbReference type="ARBA" id="ARBA00023136"/>
    </source>
</evidence>
<dbReference type="InterPro" id="IPR003205">
    <property type="entry name" value="Cyt_c_oxidase_su8"/>
</dbReference>
<protein>
    <submittedName>
        <fullName evidence="11">Cytochrome c oxidase subunit 8B, mitochondrial-like</fullName>
    </submittedName>
</protein>
<evidence type="ECO:0000256" key="7">
    <source>
        <dbReference type="ARBA" id="ARBA00022989"/>
    </source>
</evidence>
<feature type="transmembrane region" description="Helical" evidence="10">
    <location>
        <begin position="38"/>
        <end position="56"/>
    </location>
</feature>
<evidence type="ECO:0000313" key="11">
    <source>
        <dbReference type="EMBL" id="CAH2325168.1"/>
    </source>
</evidence>
<dbReference type="Gene3D" id="4.10.81.10">
    <property type="entry name" value="Cytochrome c oxidase, subunit 8"/>
    <property type="match status" value="1"/>
</dbReference>
<keyword evidence="9 10" id="KW-0472">Membrane</keyword>
<evidence type="ECO:0000256" key="10">
    <source>
        <dbReference type="SAM" id="Phobius"/>
    </source>
</evidence>
<reference evidence="11" key="1">
    <citation type="submission" date="2022-03" db="EMBL/GenBank/DDBJ databases">
        <authorList>
            <person name="Alioto T."/>
            <person name="Alioto T."/>
            <person name="Gomez Garrido J."/>
        </authorList>
    </citation>
    <scope>NUCLEOTIDE SEQUENCE</scope>
</reference>
<comment type="pathway">
    <text evidence="2">Energy metabolism; oxidative phosphorylation.</text>
</comment>
<comment type="subcellular location">
    <subcellularLocation>
        <location evidence="1">Mitochondrion inner membrane</location>
        <topology evidence="1">Single-pass membrane protein</topology>
    </subcellularLocation>
</comment>
<organism evidence="11 12">
    <name type="scientific">Pelobates cultripes</name>
    <name type="common">Western spadefoot toad</name>
    <dbReference type="NCBI Taxonomy" id="61616"/>
    <lineage>
        <taxon>Eukaryota</taxon>
        <taxon>Metazoa</taxon>
        <taxon>Chordata</taxon>
        <taxon>Craniata</taxon>
        <taxon>Vertebrata</taxon>
        <taxon>Euteleostomi</taxon>
        <taxon>Amphibia</taxon>
        <taxon>Batrachia</taxon>
        <taxon>Anura</taxon>
        <taxon>Pelobatoidea</taxon>
        <taxon>Pelobatidae</taxon>
        <taxon>Pelobates</taxon>
    </lineage>
</organism>
<dbReference type="GO" id="GO:0045277">
    <property type="term" value="C:respiratory chain complex IV"/>
    <property type="evidence" value="ECO:0007669"/>
    <property type="project" value="InterPro"/>
</dbReference>
<evidence type="ECO:0000256" key="2">
    <source>
        <dbReference type="ARBA" id="ARBA00004673"/>
    </source>
</evidence>
<keyword evidence="5" id="KW-0999">Mitochondrion inner membrane</keyword>
<dbReference type="EMBL" id="OW240923">
    <property type="protein sequence ID" value="CAH2325168.1"/>
    <property type="molecule type" value="Genomic_DNA"/>
</dbReference>
<keyword evidence="4 10" id="KW-0812">Transmembrane</keyword>
<dbReference type="GO" id="GO:0006123">
    <property type="term" value="P:mitochondrial electron transport, cytochrome c to oxygen"/>
    <property type="evidence" value="ECO:0007669"/>
    <property type="project" value="InterPro"/>
</dbReference>
<evidence type="ECO:0000313" key="12">
    <source>
        <dbReference type="Proteomes" id="UP001295444"/>
    </source>
</evidence>
<evidence type="ECO:0000256" key="5">
    <source>
        <dbReference type="ARBA" id="ARBA00022792"/>
    </source>
</evidence>
<gene>
    <name evidence="11" type="ORF">PECUL_23A012134</name>
</gene>
<evidence type="ECO:0000256" key="8">
    <source>
        <dbReference type="ARBA" id="ARBA00023128"/>
    </source>
</evidence>
<dbReference type="GO" id="GO:0005743">
    <property type="term" value="C:mitochondrial inner membrane"/>
    <property type="evidence" value="ECO:0007669"/>
    <property type="project" value="UniProtKB-SubCell"/>
</dbReference>
<dbReference type="PANTHER" id="PTHR16717">
    <property type="entry name" value="CYTOCHROME C OXIDASE POLYPEPTIDE VIII"/>
    <property type="match status" value="1"/>
</dbReference>
<dbReference type="SUPFAM" id="SSF81431">
    <property type="entry name" value="Mitochondrial cytochrome c oxidase subunit VIIIb (aka IX)"/>
    <property type="match status" value="1"/>
</dbReference>
<proteinExistence type="inferred from homology"/>
<keyword evidence="7 10" id="KW-1133">Transmembrane helix</keyword>
<dbReference type="Proteomes" id="UP001295444">
    <property type="component" value="Chromosome 12"/>
</dbReference>
<name>A0AAD1WR83_PELCU</name>
<dbReference type="PANTHER" id="PTHR16717:SF5">
    <property type="entry name" value="CYTOCHROME C OXIDASE SUBUNIT 8, ISOFORM A"/>
    <property type="match status" value="1"/>
</dbReference>
<accession>A0AAD1WR83</accession>
<evidence type="ECO:0000256" key="1">
    <source>
        <dbReference type="ARBA" id="ARBA00004434"/>
    </source>
</evidence>